<dbReference type="Pfam" id="PF01261">
    <property type="entry name" value="AP_endonuc_2"/>
    <property type="match status" value="1"/>
</dbReference>
<evidence type="ECO:0000313" key="3">
    <source>
        <dbReference type="Proteomes" id="UP001198571"/>
    </source>
</evidence>
<dbReference type="PANTHER" id="PTHR12110">
    <property type="entry name" value="HYDROXYPYRUVATE ISOMERASE"/>
    <property type="match status" value="1"/>
</dbReference>
<dbReference type="InterPro" id="IPR013022">
    <property type="entry name" value="Xyl_isomerase-like_TIM-brl"/>
</dbReference>
<evidence type="ECO:0000313" key="2">
    <source>
        <dbReference type="EMBL" id="MCB5410390.1"/>
    </source>
</evidence>
<reference evidence="2 3" key="1">
    <citation type="submission" date="2020-07" db="EMBL/GenBank/DDBJ databases">
        <title>Pseudogemmobacter sp. nov., isolated from poultry manure in Taiwan.</title>
        <authorList>
            <person name="Lin S.-Y."/>
            <person name="Tang Y.-S."/>
            <person name="Young C.-C."/>
        </authorList>
    </citation>
    <scope>NUCLEOTIDE SEQUENCE [LARGE SCALE GENOMIC DNA]</scope>
    <source>
        <strain evidence="2 3">CC-YST710</strain>
    </source>
</reference>
<name>A0ABS8CNI2_9RHOB</name>
<dbReference type="InterPro" id="IPR036237">
    <property type="entry name" value="Xyl_isomerase-like_sf"/>
</dbReference>
<evidence type="ECO:0000259" key="1">
    <source>
        <dbReference type="Pfam" id="PF01261"/>
    </source>
</evidence>
<proteinExistence type="predicted"/>
<protein>
    <submittedName>
        <fullName evidence="2">Sugar phosphate isomerase/epimerase</fullName>
    </submittedName>
</protein>
<dbReference type="InterPro" id="IPR050312">
    <property type="entry name" value="IolE/XylAMocC-like"/>
</dbReference>
<dbReference type="EMBL" id="JACDXX010000008">
    <property type="protein sequence ID" value="MCB5410390.1"/>
    <property type="molecule type" value="Genomic_DNA"/>
</dbReference>
<dbReference type="SUPFAM" id="SSF51658">
    <property type="entry name" value="Xylose isomerase-like"/>
    <property type="match status" value="1"/>
</dbReference>
<dbReference type="Gene3D" id="3.20.20.150">
    <property type="entry name" value="Divalent-metal-dependent TIM barrel enzymes"/>
    <property type="match status" value="1"/>
</dbReference>
<feature type="domain" description="Xylose isomerase-like TIM barrel" evidence="1">
    <location>
        <begin position="29"/>
        <end position="263"/>
    </location>
</feature>
<gene>
    <name evidence="2" type="ORF">H0485_10300</name>
</gene>
<dbReference type="RefSeq" id="WP_226935293.1">
    <property type="nucleotide sequence ID" value="NZ_JACDXX010000008.1"/>
</dbReference>
<organism evidence="2 3">
    <name type="scientific">Pseudogemmobacter faecipullorum</name>
    <dbReference type="NCBI Taxonomy" id="2755041"/>
    <lineage>
        <taxon>Bacteria</taxon>
        <taxon>Pseudomonadati</taxon>
        <taxon>Pseudomonadota</taxon>
        <taxon>Alphaproteobacteria</taxon>
        <taxon>Rhodobacterales</taxon>
        <taxon>Paracoccaceae</taxon>
        <taxon>Pseudogemmobacter</taxon>
    </lineage>
</organism>
<keyword evidence="2" id="KW-0413">Isomerase</keyword>
<dbReference type="Proteomes" id="UP001198571">
    <property type="component" value="Unassembled WGS sequence"/>
</dbReference>
<sequence length="306" mass="33836">MQIKNDAFGVGLSAIKGADDLSDLGTGLDHIQSLGVDLIELPIFDYDLVIAGRVNHRRLAEVRAATQGRGIAYSAHGPLAINPMDPDWAVPRHLEVMAASMDVAAGLEAYHYVLHAGMTMETLPEARAEACKRQRDFLHRAGELAAARGLIACVETLFEYDGWKHTPDPVQLAGELEAIAHPALCATIDFSHSYLKLDAMGRREEFVSQMKRLAPFARHLHIHDSFGRQDEMWAYTQGERLAYGHGDLHLPPGEGDIPWEQLITECCFPAGVVFNIELDKRYWHRAAEAVAVSQDLCRRARTAPPG</sequence>
<comment type="caution">
    <text evidence="2">The sequence shown here is derived from an EMBL/GenBank/DDBJ whole genome shotgun (WGS) entry which is preliminary data.</text>
</comment>
<dbReference type="GO" id="GO:0016853">
    <property type="term" value="F:isomerase activity"/>
    <property type="evidence" value="ECO:0007669"/>
    <property type="project" value="UniProtKB-KW"/>
</dbReference>
<keyword evidence="3" id="KW-1185">Reference proteome</keyword>
<accession>A0ABS8CNI2</accession>